<reference evidence="19" key="1">
    <citation type="submission" date="2021-09" db="EMBL/GenBank/DDBJ databases">
        <authorList>
            <consortium name="AG Swart"/>
            <person name="Singh M."/>
            <person name="Singh A."/>
            <person name="Seah K."/>
            <person name="Emmerich C."/>
        </authorList>
    </citation>
    <scope>NUCLEOTIDE SEQUENCE</scope>
    <source>
        <strain evidence="19">ATCC30299</strain>
    </source>
</reference>
<keyword evidence="8 15" id="KW-0067">ATP-binding</keyword>
<feature type="transmembrane region" description="Helical" evidence="15">
    <location>
        <begin position="865"/>
        <end position="888"/>
    </location>
</feature>
<comment type="caution">
    <text evidence="19">The sequence shown here is derived from an EMBL/GenBank/DDBJ whole genome shotgun (WGS) entry which is preliminary data.</text>
</comment>
<dbReference type="EMBL" id="CAJZBQ010000012">
    <property type="protein sequence ID" value="CAG9314516.1"/>
    <property type="molecule type" value="Genomic_DNA"/>
</dbReference>
<dbReference type="Gene3D" id="3.40.1110.10">
    <property type="entry name" value="Calcium-transporting ATPase, cytoplasmic domain N"/>
    <property type="match status" value="1"/>
</dbReference>
<evidence type="ECO:0000256" key="13">
    <source>
        <dbReference type="ARBA" id="ARBA00023136"/>
    </source>
</evidence>
<dbReference type="GO" id="GO:0005886">
    <property type="term" value="C:plasma membrane"/>
    <property type="evidence" value="ECO:0007669"/>
    <property type="project" value="TreeGrafter"/>
</dbReference>
<dbReference type="InterPro" id="IPR023298">
    <property type="entry name" value="ATPase_P-typ_TM_dom_sf"/>
</dbReference>
<evidence type="ECO:0000256" key="6">
    <source>
        <dbReference type="ARBA" id="ARBA00022741"/>
    </source>
</evidence>
<dbReference type="InterPro" id="IPR036412">
    <property type="entry name" value="HAD-like_sf"/>
</dbReference>
<evidence type="ECO:0000256" key="10">
    <source>
        <dbReference type="ARBA" id="ARBA00022967"/>
    </source>
</evidence>
<evidence type="ECO:0000259" key="17">
    <source>
        <dbReference type="Pfam" id="PF00689"/>
    </source>
</evidence>
<dbReference type="Gene3D" id="2.70.150.10">
    <property type="entry name" value="Calcium-transporting ATPase, cytoplasmic transduction domain A"/>
    <property type="match status" value="1"/>
</dbReference>
<dbReference type="InterPro" id="IPR023214">
    <property type="entry name" value="HAD_sf"/>
</dbReference>
<feature type="transmembrane region" description="Helical" evidence="15">
    <location>
        <begin position="334"/>
        <end position="359"/>
    </location>
</feature>
<evidence type="ECO:0000256" key="15">
    <source>
        <dbReference type="RuleBase" id="RU361146"/>
    </source>
</evidence>
<dbReference type="GO" id="GO:0016887">
    <property type="term" value="F:ATP hydrolysis activity"/>
    <property type="evidence" value="ECO:0007669"/>
    <property type="project" value="InterPro"/>
</dbReference>
<dbReference type="PANTHER" id="PTHR24093:SF369">
    <property type="entry name" value="CALCIUM-TRANSPORTING ATPASE"/>
    <property type="match status" value="1"/>
</dbReference>
<dbReference type="InterPro" id="IPR004014">
    <property type="entry name" value="ATPase_P-typ_cation-transptr_N"/>
</dbReference>
<dbReference type="InterPro" id="IPR023299">
    <property type="entry name" value="ATPase_P-typ_cyto_dom_N"/>
</dbReference>
<feature type="transmembrane region" description="Helical" evidence="15">
    <location>
        <begin position="106"/>
        <end position="124"/>
    </location>
</feature>
<dbReference type="NCBIfam" id="TIGR01517">
    <property type="entry name" value="ATPase-IIB_Ca"/>
    <property type="match status" value="1"/>
</dbReference>
<feature type="transmembrane region" description="Helical" evidence="15">
    <location>
        <begin position="130"/>
        <end position="154"/>
    </location>
</feature>
<dbReference type="CDD" id="cd02081">
    <property type="entry name" value="P-type_ATPase_Ca_PMCA-like"/>
    <property type="match status" value="1"/>
</dbReference>
<dbReference type="EC" id="7.2.2.10" evidence="15"/>
<keyword evidence="3 15" id="KW-0109">Calcium transport</keyword>
<feature type="domain" description="Cation-transporting P-type ATPase N-terminal" evidence="18">
    <location>
        <begin position="51"/>
        <end position="118"/>
    </location>
</feature>
<dbReference type="InterPro" id="IPR059000">
    <property type="entry name" value="ATPase_P-type_domA"/>
</dbReference>
<dbReference type="PRINTS" id="PR00119">
    <property type="entry name" value="CATATPASE"/>
</dbReference>
<dbReference type="Pfam" id="PF00689">
    <property type="entry name" value="Cation_ATPase_C"/>
    <property type="match status" value="1"/>
</dbReference>
<dbReference type="InterPro" id="IPR018303">
    <property type="entry name" value="ATPase_P-typ_P_site"/>
</dbReference>
<dbReference type="PRINTS" id="PR00121">
    <property type="entry name" value="NAKATPASE"/>
</dbReference>
<gene>
    <name evidence="19" type="ORF">BSTOLATCC_MIC11518</name>
</gene>
<dbReference type="FunFam" id="1.20.1110.10:FF:000039">
    <property type="entry name" value="Calcium-transporting ATPase"/>
    <property type="match status" value="1"/>
</dbReference>
<keyword evidence="13 15" id="KW-0472">Membrane</keyword>
<evidence type="ECO:0000313" key="19">
    <source>
        <dbReference type="EMBL" id="CAG9314516.1"/>
    </source>
</evidence>
<comment type="catalytic activity">
    <reaction evidence="14 15">
        <text>Ca(2+)(in) + ATP + H2O = Ca(2+)(out) + ADP + phosphate + H(+)</text>
        <dbReference type="Rhea" id="RHEA:18105"/>
        <dbReference type="ChEBI" id="CHEBI:15377"/>
        <dbReference type="ChEBI" id="CHEBI:15378"/>
        <dbReference type="ChEBI" id="CHEBI:29108"/>
        <dbReference type="ChEBI" id="CHEBI:30616"/>
        <dbReference type="ChEBI" id="CHEBI:43474"/>
        <dbReference type="ChEBI" id="CHEBI:456216"/>
        <dbReference type="EC" id="7.2.2.10"/>
    </reaction>
</comment>
<evidence type="ECO:0000256" key="3">
    <source>
        <dbReference type="ARBA" id="ARBA00022568"/>
    </source>
</evidence>
<evidence type="ECO:0000256" key="14">
    <source>
        <dbReference type="ARBA" id="ARBA00048694"/>
    </source>
</evidence>
<feature type="transmembrane region" description="Helical" evidence="15">
    <location>
        <begin position="900"/>
        <end position="918"/>
    </location>
</feature>
<feature type="domain" description="Cation-transporting P-type ATPase C-terminal" evidence="17">
    <location>
        <begin position="808"/>
        <end position="991"/>
    </location>
</feature>
<dbReference type="Pfam" id="PF00122">
    <property type="entry name" value="E1-E2_ATPase"/>
    <property type="match status" value="1"/>
</dbReference>
<dbReference type="InterPro" id="IPR001757">
    <property type="entry name" value="P_typ_ATPase"/>
</dbReference>
<dbReference type="GO" id="GO:0005524">
    <property type="term" value="F:ATP binding"/>
    <property type="evidence" value="ECO:0007669"/>
    <property type="project" value="UniProtKB-KW"/>
</dbReference>
<keyword evidence="6 15" id="KW-0547">Nucleotide-binding</keyword>
<dbReference type="GO" id="GO:0046872">
    <property type="term" value="F:metal ion binding"/>
    <property type="evidence" value="ECO:0007669"/>
    <property type="project" value="UniProtKB-KW"/>
</dbReference>
<protein>
    <recommendedName>
        <fullName evidence="15">Calcium-transporting ATPase</fullName>
        <ecNumber evidence="15">7.2.2.10</ecNumber>
    </recommendedName>
</protein>
<dbReference type="AlphaFoldDB" id="A0AAU9IYE8"/>
<dbReference type="PROSITE" id="PS00154">
    <property type="entry name" value="ATPASE_E1_E2"/>
    <property type="match status" value="1"/>
</dbReference>
<dbReference type="SUPFAM" id="SSF56784">
    <property type="entry name" value="HAD-like"/>
    <property type="match status" value="1"/>
</dbReference>
<keyword evidence="20" id="KW-1185">Reference proteome</keyword>
<dbReference type="SFLD" id="SFLDF00027">
    <property type="entry name" value="p-type_atpase"/>
    <property type="match status" value="1"/>
</dbReference>
<accession>A0AAU9IYE8</accession>
<evidence type="ECO:0000259" key="16">
    <source>
        <dbReference type="Pfam" id="PF00122"/>
    </source>
</evidence>
<dbReference type="NCBIfam" id="TIGR01494">
    <property type="entry name" value="ATPase_P-type"/>
    <property type="match status" value="2"/>
</dbReference>
<dbReference type="InterPro" id="IPR044492">
    <property type="entry name" value="P_typ_ATPase_HD_dom"/>
</dbReference>
<dbReference type="SUPFAM" id="SSF81653">
    <property type="entry name" value="Calcium ATPase, transduction domain A"/>
    <property type="match status" value="1"/>
</dbReference>
<dbReference type="InterPro" id="IPR006068">
    <property type="entry name" value="ATPase_P-typ_cation-transptr_C"/>
</dbReference>
<evidence type="ECO:0000256" key="4">
    <source>
        <dbReference type="ARBA" id="ARBA00022692"/>
    </source>
</evidence>
<dbReference type="GO" id="GO:0012505">
    <property type="term" value="C:endomembrane system"/>
    <property type="evidence" value="ECO:0007669"/>
    <property type="project" value="UniProtKB-SubCell"/>
</dbReference>
<keyword evidence="10" id="KW-1278">Translocase</keyword>
<dbReference type="SFLD" id="SFLDG00002">
    <property type="entry name" value="C1.7:_P-type_atpase_like"/>
    <property type="match status" value="1"/>
</dbReference>
<evidence type="ECO:0000259" key="18">
    <source>
        <dbReference type="Pfam" id="PF00690"/>
    </source>
</evidence>
<dbReference type="Proteomes" id="UP001162131">
    <property type="component" value="Unassembled WGS sequence"/>
</dbReference>
<sequence>MDSHSKLSEPLLNKEEDSHHHFDVKPDVLCDFFILENINHGKSLEGLNNLGGIDGLAAKLKTDKKAGINMDKELIKKRKSYYGSNKPQAKKERTFMEMVWEALEDTTLRILIAAALISLVVGIWEDPEEGWLEGVAILVAVVIVVLVTSINNWVKEKQFRKLNQEAQERLVTVFRARENNKEDQISVFKLLVGDIIKIGAGDILPVDAVVVHSNQLVLNESSVTGESKPLKKGYDHGETPFLLSGSQVEEGSGTAMVVAVGKRSFQGKNIELMQQEDESETPLQMKLNRIASGIGKVGLIVALLTFGVLIIYLVVHTIDNGWTDDSWSKLISSFIIAVTIVVVAVPEGLPLAVTISLAYSVNQMKKQNNLVRHLDASETMGQATAICSDKTGTLTKNIMEVVAMYCEKRKIESIKPSEFSPAVKALLCEHFCHNSTASITVDVEKDKKKEKFTGSRTEIALLKLAAILGTNYADVRDLDLIAAQVPFSSKLKRMVTVLKKGDGYIVLVKGASETVLGMCSKVVGKDGIEHDITEHDKQEMNATITDYAGRAYRTLTLAYKHVDRNFHVFNDEDEINQAHLESNLTLLCICGIEDPLREEVPHAVEVCQNAGITVRMVTGDNIETAVAIARKCNILPKNYKKDSPDDDTVMLGSEFRERVGKLIDDPNDNPSEKDKRPRNKIVGNMPEFTKIVSKLRVLSRSSPEDKFILVTGLRQLGEVVAVTGDGSNDAPALKKSNVGFAMHEAGTQLAQEASDIVLLDDNFASIVTAIKFGRNIYDCISKFIQFQLTVNIVALVLSFIGAAITQKSPLTAVQMLWVNLIMDTFAALALATEPPNDSLLNRKPNKTEDSLVTPEMMKNIIGQSFYQSVWLLIILFLGPEIFGVQSGLDVDEAWTEENGVHFTLFFNTFVFLQVFNEIHCRKLKSDELNIFHGFFNNWIFLFIIIMTILVQILLVTVGGEPVRCSPLTLEQHGICIAIGIGGLLFGLLVRLMPTTPFKCFKISEAPLTSAEADKGVTGLMRRKTTRKIQAENLAIRG</sequence>
<evidence type="ECO:0000256" key="2">
    <source>
        <dbReference type="ARBA" id="ARBA00022448"/>
    </source>
</evidence>
<evidence type="ECO:0000256" key="5">
    <source>
        <dbReference type="ARBA" id="ARBA00022723"/>
    </source>
</evidence>
<dbReference type="Gene3D" id="1.20.1110.10">
    <property type="entry name" value="Calcium-transporting ATPase, transmembrane domain"/>
    <property type="match status" value="1"/>
</dbReference>
<evidence type="ECO:0000313" key="20">
    <source>
        <dbReference type="Proteomes" id="UP001162131"/>
    </source>
</evidence>
<evidence type="ECO:0000256" key="1">
    <source>
        <dbReference type="ARBA" id="ARBA00004127"/>
    </source>
</evidence>
<evidence type="ECO:0000256" key="9">
    <source>
        <dbReference type="ARBA" id="ARBA00022842"/>
    </source>
</evidence>
<comment type="function">
    <text evidence="15">Catalyzes the hydrolysis of ATP coupled with the transport of calcium.</text>
</comment>
<name>A0AAU9IYE8_9CILI</name>
<keyword evidence="4 15" id="KW-0812">Transmembrane</keyword>
<feature type="transmembrane region" description="Helical" evidence="15">
    <location>
        <begin position="971"/>
        <end position="991"/>
    </location>
</feature>
<evidence type="ECO:0000256" key="11">
    <source>
        <dbReference type="ARBA" id="ARBA00022989"/>
    </source>
</evidence>
<feature type="transmembrane region" description="Helical" evidence="15">
    <location>
        <begin position="810"/>
        <end position="832"/>
    </location>
</feature>
<keyword evidence="12 15" id="KW-0406">Ion transport</keyword>
<evidence type="ECO:0000256" key="7">
    <source>
        <dbReference type="ARBA" id="ARBA00022837"/>
    </source>
</evidence>
<dbReference type="Pfam" id="PF13246">
    <property type="entry name" value="Cation_ATPase"/>
    <property type="match status" value="1"/>
</dbReference>
<dbReference type="Pfam" id="PF00690">
    <property type="entry name" value="Cation_ATPase_N"/>
    <property type="match status" value="1"/>
</dbReference>
<dbReference type="SFLD" id="SFLDS00003">
    <property type="entry name" value="Haloacid_Dehalogenase"/>
    <property type="match status" value="1"/>
</dbReference>
<organism evidence="19 20">
    <name type="scientific">Blepharisma stoltei</name>
    <dbReference type="NCBI Taxonomy" id="1481888"/>
    <lineage>
        <taxon>Eukaryota</taxon>
        <taxon>Sar</taxon>
        <taxon>Alveolata</taxon>
        <taxon>Ciliophora</taxon>
        <taxon>Postciliodesmatophora</taxon>
        <taxon>Heterotrichea</taxon>
        <taxon>Heterotrichida</taxon>
        <taxon>Blepharismidae</taxon>
        <taxon>Blepharisma</taxon>
    </lineage>
</organism>
<keyword evidence="2 15" id="KW-0813">Transport</keyword>
<dbReference type="Gene3D" id="3.40.50.1000">
    <property type="entry name" value="HAD superfamily/HAD-like"/>
    <property type="match status" value="1"/>
</dbReference>
<comment type="similarity">
    <text evidence="15">Belongs to the cation transport ATPase (P-type) (TC 3.A.3) family.</text>
</comment>
<dbReference type="InterPro" id="IPR008250">
    <property type="entry name" value="ATPase_P-typ_transduc_dom_A_sf"/>
</dbReference>
<feature type="domain" description="P-type ATPase A" evidence="16">
    <location>
        <begin position="171"/>
        <end position="274"/>
    </location>
</feature>
<keyword evidence="11 15" id="KW-1133">Transmembrane helix</keyword>
<proteinExistence type="inferred from homology"/>
<evidence type="ECO:0000256" key="12">
    <source>
        <dbReference type="ARBA" id="ARBA00023065"/>
    </source>
</evidence>
<dbReference type="InterPro" id="IPR006408">
    <property type="entry name" value="P-type_ATPase_IIB"/>
</dbReference>
<dbReference type="GO" id="GO:0005388">
    <property type="term" value="F:P-type calcium transporter activity"/>
    <property type="evidence" value="ECO:0007669"/>
    <property type="project" value="UniProtKB-EC"/>
</dbReference>
<feature type="transmembrane region" description="Helical" evidence="15">
    <location>
        <begin position="938"/>
        <end position="959"/>
    </location>
</feature>
<feature type="transmembrane region" description="Helical" evidence="15">
    <location>
        <begin position="293"/>
        <end position="314"/>
    </location>
</feature>
<dbReference type="SUPFAM" id="SSF81660">
    <property type="entry name" value="Metal cation-transporting ATPase, ATP-binding domain N"/>
    <property type="match status" value="1"/>
</dbReference>
<keyword evidence="9" id="KW-0460">Magnesium</keyword>
<evidence type="ECO:0000256" key="8">
    <source>
        <dbReference type="ARBA" id="ARBA00022840"/>
    </source>
</evidence>
<comment type="subcellular location">
    <subcellularLocation>
        <location evidence="1">Endomembrane system</location>
        <topology evidence="1">Multi-pass membrane protein</topology>
    </subcellularLocation>
    <subcellularLocation>
        <location evidence="15">Membrane</location>
        <topology evidence="15">Multi-pass membrane protein</topology>
    </subcellularLocation>
</comment>
<feature type="transmembrane region" description="Helical" evidence="15">
    <location>
        <begin position="783"/>
        <end position="804"/>
    </location>
</feature>
<keyword evidence="5" id="KW-0479">Metal-binding</keyword>
<keyword evidence="7 15" id="KW-0106">Calcium</keyword>
<dbReference type="SUPFAM" id="SSF81665">
    <property type="entry name" value="Calcium ATPase, transmembrane domain M"/>
    <property type="match status" value="1"/>
</dbReference>
<dbReference type="PANTHER" id="PTHR24093">
    <property type="entry name" value="CATION TRANSPORTING ATPASE"/>
    <property type="match status" value="1"/>
</dbReference>